<dbReference type="FunFam" id="3.30.300.130:FF:000001">
    <property type="entry name" value="NFU1 iron-sulfur cluster scaffold"/>
    <property type="match status" value="1"/>
</dbReference>
<name>A0A0L0SKW5_ALLM3</name>
<dbReference type="GO" id="GO:0005506">
    <property type="term" value="F:iron ion binding"/>
    <property type="evidence" value="ECO:0007669"/>
    <property type="project" value="InterPro"/>
</dbReference>
<dbReference type="SMART" id="SM00932">
    <property type="entry name" value="Nfu_N"/>
    <property type="match status" value="1"/>
</dbReference>
<reference evidence="4" key="2">
    <citation type="submission" date="2009-11" db="EMBL/GenBank/DDBJ databases">
        <title>The Genome Sequence of Allomyces macrogynus strain ATCC 38327.</title>
        <authorList>
            <consortium name="The Broad Institute Genome Sequencing Platform"/>
            <person name="Russ C."/>
            <person name="Cuomo C."/>
            <person name="Shea T."/>
            <person name="Young S.K."/>
            <person name="Zeng Q."/>
            <person name="Koehrsen M."/>
            <person name="Haas B."/>
            <person name="Borodovsky M."/>
            <person name="Guigo R."/>
            <person name="Alvarado L."/>
            <person name="Berlin A."/>
            <person name="Borenstein D."/>
            <person name="Chen Z."/>
            <person name="Engels R."/>
            <person name="Freedman E."/>
            <person name="Gellesch M."/>
            <person name="Goldberg J."/>
            <person name="Griggs A."/>
            <person name="Gujja S."/>
            <person name="Heiman D."/>
            <person name="Hepburn T."/>
            <person name="Howarth C."/>
            <person name="Jen D."/>
            <person name="Larson L."/>
            <person name="Lewis B."/>
            <person name="Mehta T."/>
            <person name="Park D."/>
            <person name="Pearson M."/>
            <person name="Roberts A."/>
            <person name="Saif S."/>
            <person name="Shenoy N."/>
            <person name="Sisk P."/>
            <person name="Stolte C."/>
            <person name="Sykes S."/>
            <person name="Walk T."/>
            <person name="White J."/>
            <person name="Yandava C."/>
            <person name="Burger G."/>
            <person name="Gray M.W."/>
            <person name="Holland P.W.H."/>
            <person name="King N."/>
            <person name="Lang F.B.F."/>
            <person name="Roger A.J."/>
            <person name="Ruiz-Trillo I."/>
            <person name="Lander E."/>
            <person name="Nusbaum C."/>
        </authorList>
    </citation>
    <scope>NUCLEOTIDE SEQUENCE [LARGE SCALE GENOMIC DNA]</scope>
    <source>
        <strain evidence="4">ATCC 38327</strain>
    </source>
</reference>
<dbReference type="SUPFAM" id="SSF117916">
    <property type="entry name" value="Fe-S cluster assembly (FSCA) domain-like"/>
    <property type="match status" value="1"/>
</dbReference>
<dbReference type="Gene3D" id="3.30.300.130">
    <property type="entry name" value="Fe-S cluster assembly (FSCA)"/>
    <property type="match status" value="1"/>
</dbReference>
<dbReference type="GO" id="GO:0005739">
    <property type="term" value="C:mitochondrion"/>
    <property type="evidence" value="ECO:0007669"/>
    <property type="project" value="TreeGrafter"/>
</dbReference>
<dbReference type="Pfam" id="PF08712">
    <property type="entry name" value="Nfu_N"/>
    <property type="match status" value="1"/>
</dbReference>
<reference evidence="3 4" key="1">
    <citation type="submission" date="2009-11" db="EMBL/GenBank/DDBJ databases">
        <title>Annotation of Allomyces macrogynus ATCC 38327.</title>
        <authorList>
            <consortium name="The Broad Institute Genome Sequencing Platform"/>
            <person name="Russ C."/>
            <person name="Cuomo C."/>
            <person name="Burger G."/>
            <person name="Gray M.W."/>
            <person name="Holland P.W.H."/>
            <person name="King N."/>
            <person name="Lang F.B.F."/>
            <person name="Roger A.J."/>
            <person name="Ruiz-Trillo I."/>
            <person name="Young S.K."/>
            <person name="Zeng Q."/>
            <person name="Gargeya S."/>
            <person name="Fitzgerald M."/>
            <person name="Haas B."/>
            <person name="Abouelleil A."/>
            <person name="Alvarado L."/>
            <person name="Arachchi H.M."/>
            <person name="Berlin A."/>
            <person name="Chapman S.B."/>
            <person name="Gearin G."/>
            <person name="Goldberg J."/>
            <person name="Griggs A."/>
            <person name="Gujja S."/>
            <person name="Hansen M."/>
            <person name="Heiman D."/>
            <person name="Howarth C."/>
            <person name="Larimer J."/>
            <person name="Lui A."/>
            <person name="MacDonald P.J.P."/>
            <person name="McCowen C."/>
            <person name="Montmayeur A."/>
            <person name="Murphy C."/>
            <person name="Neiman D."/>
            <person name="Pearson M."/>
            <person name="Priest M."/>
            <person name="Roberts A."/>
            <person name="Saif S."/>
            <person name="Shea T."/>
            <person name="Sisk P."/>
            <person name="Stolte C."/>
            <person name="Sykes S."/>
            <person name="Wortman J."/>
            <person name="Nusbaum C."/>
            <person name="Birren B."/>
        </authorList>
    </citation>
    <scope>NUCLEOTIDE SEQUENCE [LARGE SCALE GENOMIC DNA]</scope>
    <source>
        <strain evidence="3 4">ATCC 38327</strain>
    </source>
</reference>
<keyword evidence="4" id="KW-1185">Reference proteome</keyword>
<dbReference type="OMA" id="AIMEHYM"/>
<dbReference type="Proteomes" id="UP000054350">
    <property type="component" value="Unassembled WGS sequence"/>
</dbReference>
<dbReference type="GO" id="GO:0016226">
    <property type="term" value="P:iron-sulfur cluster assembly"/>
    <property type="evidence" value="ECO:0007669"/>
    <property type="project" value="InterPro"/>
</dbReference>
<dbReference type="GO" id="GO:0051536">
    <property type="term" value="F:iron-sulfur cluster binding"/>
    <property type="evidence" value="ECO:0007669"/>
    <property type="project" value="InterPro"/>
</dbReference>
<accession>A0A0L0SKW5</accession>
<sequence>MIRSASSTVAALRQLTRAAPAARAAAAAPAARRSIVSLVRHTAPLQPRQQIRAVPVVTTLAARRTLFIQTESTPSADSLKFKPGVPVLGAEARSTVEFTSTRDALAGGSPLAAALLRIDGIMGVLFSAEAVTITKDQDTPWPLVKPDIFAALTDHFANAAAGIAVVDPALASKPPADTEILATDSEVVAMIKELLDTRIRPTIQDDGGDIEYCGFDEASGTVQLKLKGACRTCDSSVVTLKNGIENMLMYFVPEVQKVEQVLDEHERVANEEFDKLEKVIAAQSMELDSNLGQVAVKPNVQAS</sequence>
<protein>
    <recommendedName>
        <fullName evidence="2">Scaffold protein Nfu/NifU N-terminal domain-containing protein</fullName>
    </recommendedName>
</protein>
<dbReference type="EMBL" id="GG745341">
    <property type="protein sequence ID" value="KNE63015.1"/>
    <property type="molecule type" value="Genomic_DNA"/>
</dbReference>
<dbReference type="AlphaFoldDB" id="A0A0L0SKW5"/>
<organism evidence="3 4">
    <name type="scientific">Allomyces macrogynus (strain ATCC 38327)</name>
    <name type="common">Allomyces javanicus var. macrogynus</name>
    <dbReference type="NCBI Taxonomy" id="578462"/>
    <lineage>
        <taxon>Eukaryota</taxon>
        <taxon>Fungi</taxon>
        <taxon>Fungi incertae sedis</taxon>
        <taxon>Blastocladiomycota</taxon>
        <taxon>Blastocladiomycetes</taxon>
        <taxon>Blastocladiales</taxon>
        <taxon>Blastocladiaceae</taxon>
        <taxon>Allomyces</taxon>
    </lineage>
</organism>
<proteinExistence type="inferred from homology"/>
<evidence type="ECO:0000259" key="2">
    <source>
        <dbReference type="SMART" id="SM00932"/>
    </source>
</evidence>
<comment type="similarity">
    <text evidence="1">Belongs to the NifU family.</text>
</comment>
<evidence type="ECO:0000313" key="3">
    <source>
        <dbReference type="EMBL" id="KNE63015.1"/>
    </source>
</evidence>
<dbReference type="eggNOG" id="KOG2358">
    <property type="taxonomic scope" value="Eukaryota"/>
</dbReference>
<dbReference type="InterPro" id="IPR014824">
    <property type="entry name" value="Nfu/NifU_N"/>
</dbReference>
<dbReference type="SUPFAM" id="SSF110836">
    <property type="entry name" value="Hypothetical protein SAV1430"/>
    <property type="match status" value="1"/>
</dbReference>
<dbReference type="VEuPathDB" id="FungiDB:AMAG_08182"/>
<gene>
    <name evidence="3" type="ORF">AMAG_08182</name>
</gene>
<dbReference type="InterPro" id="IPR036498">
    <property type="entry name" value="Nfu/NifU_N_sf"/>
</dbReference>
<dbReference type="InterPro" id="IPR034904">
    <property type="entry name" value="FSCA_dom_sf"/>
</dbReference>
<dbReference type="Gene3D" id="3.30.1370.70">
    <property type="entry name" value="Scaffold protein Nfu/NifU, N-terminal domain"/>
    <property type="match status" value="1"/>
</dbReference>
<evidence type="ECO:0000313" key="4">
    <source>
        <dbReference type="Proteomes" id="UP000054350"/>
    </source>
</evidence>
<feature type="domain" description="Scaffold protein Nfu/NifU N-terminal" evidence="2">
    <location>
        <begin position="68"/>
        <end position="159"/>
    </location>
</feature>
<dbReference type="InterPro" id="IPR001075">
    <property type="entry name" value="NIF_FeS_clus_asmbl_NifU_C"/>
</dbReference>
<dbReference type="PANTHER" id="PTHR11178:SF1">
    <property type="entry name" value="NFU1 IRON-SULFUR CLUSTER SCAFFOLD HOMOLOG, MITOCHONDRIAL"/>
    <property type="match status" value="1"/>
</dbReference>
<evidence type="ECO:0000256" key="1">
    <source>
        <dbReference type="ARBA" id="ARBA00006420"/>
    </source>
</evidence>
<dbReference type="STRING" id="578462.A0A0L0SKW5"/>
<dbReference type="PANTHER" id="PTHR11178">
    <property type="entry name" value="IRON-SULFUR CLUSTER SCAFFOLD PROTEIN NFU-RELATED"/>
    <property type="match status" value="1"/>
</dbReference>
<dbReference type="Pfam" id="PF01106">
    <property type="entry name" value="NifU"/>
    <property type="match status" value="1"/>
</dbReference>
<dbReference type="OrthoDB" id="565552at2759"/>